<evidence type="ECO:0000313" key="7">
    <source>
        <dbReference type="Proteomes" id="UP000289537"/>
    </source>
</evidence>
<evidence type="ECO:0000256" key="2">
    <source>
        <dbReference type="ARBA" id="ARBA00022980"/>
    </source>
</evidence>
<evidence type="ECO:0000313" key="6">
    <source>
        <dbReference type="EMBL" id="BBA84999.1"/>
    </source>
</evidence>
<comment type="similarity">
    <text evidence="1">Belongs to the bacterial ribosomal protein bL27 family.</text>
</comment>
<dbReference type="PROSITE" id="PS00831">
    <property type="entry name" value="RIBOSOMAL_L27"/>
    <property type="match status" value="1"/>
</dbReference>
<dbReference type="EMBL" id="AP018161">
    <property type="protein sequence ID" value="BBA84999.1"/>
    <property type="molecule type" value="Genomic_DNA"/>
</dbReference>
<dbReference type="PANTHER" id="PTHR15893">
    <property type="entry name" value="RIBOSOMAL PROTEIN L27"/>
    <property type="match status" value="1"/>
</dbReference>
<dbReference type="GO" id="GO:1990904">
    <property type="term" value="C:ribonucleoprotein complex"/>
    <property type="evidence" value="ECO:0007669"/>
    <property type="project" value="UniProtKB-KW"/>
</dbReference>
<dbReference type="FunFam" id="2.40.50.100:FF:000020">
    <property type="entry name" value="50S ribosomal protein L27"/>
    <property type="match status" value="1"/>
</dbReference>
<keyword evidence="2 6" id="KW-0689">Ribosomal protein</keyword>
<evidence type="ECO:0000256" key="5">
    <source>
        <dbReference type="ARBA" id="ARBA00035477"/>
    </source>
</evidence>
<protein>
    <recommendedName>
        <fullName evidence="4">Large ribosomal subunit protein bL27</fullName>
    </recommendedName>
    <alternativeName>
        <fullName evidence="5">50S ribosomal protein L27</fullName>
    </alternativeName>
</protein>
<dbReference type="Proteomes" id="UP000289537">
    <property type="component" value="Chromosome"/>
</dbReference>
<reference evidence="6 7" key="1">
    <citation type="journal article" date="2017" name="Proc. Natl. Acad. Sci. U.S.A.">
        <title>Small genome symbiont underlies cuticle hardness in beetles.</title>
        <authorList>
            <person name="Anbutsu H."/>
            <person name="Moriyama M."/>
            <person name="Nikoh N."/>
            <person name="Hosokawa T."/>
            <person name="Futahashi R."/>
            <person name="Tanahashi M."/>
            <person name="Meng X.Y."/>
            <person name="Kuriwada T."/>
            <person name="Mori N."/>
            <person name="Oshima K."/>
            <person name="Hattori M."/>
            <person name="Fujie M."/>
            <person name="Satoh N."/>
            <person name="Maeda T."/>
            <person name="Shigenobu S."/>
            <person name="Koga R."/>
            <person name="Fukatsu T."/>
        </authorList>
    </citation>
    <scope>NUCLEOTIDE SEQUENCE [LARGE SCALE GENOMIC DNA]</scope>
    <source>
        <strain evidence="6">NARRFE1</strain>
    </source>
</reference>
<dbReference type="GO" id="GO:0005840">
    <property type="term" value="C:ribosome"/>
    <property type="evidence" value="ECO:0007669"/>
    <property type="project" value="UniProtKB-KW"/>
</dbReference>
<dbReference type="Gene3D" id="2.40.50.100">
    <property type="match status" value="1"/>
</dbReference>
<sequence>MAQKKATGSTKNGRDSIGKRLGFKHFGSELVYPGNIILRQRGSKFHPGYNSKMGKDYTIFSKIIGKVFFRYKKFKNKKIIDIIPLR</sequence>
<evidence type="ECO:0000256" key="4">
    <source>
        <dbReference type="ARBA" id="ARBA00035175"/>
    </source>
</evidence>
<dbReference type="PANTHER" id="PTHR15893:SF0">
    <property type="entry name" value="LARGE RIBOSOMAL SUBUNIT PROTEIN BL27M"/>
    <property type="match status" value="1"/>
</dbReference>
<dbReference type="AlphaFoldDB" id="A0A2Z5TP39"/>
<name>A0A2Z5TP39_9GAMM</name>
<dbReference type="SUPFAM" id="SSF110324">
    <property type="entry name" value="Ribosomal L27 protein-like"/>
    <property type="match status" value="1"/>
</dbReference>
<dbReference type="Pfam" id="PF01016">
    <property type="entry name" value="Ribosomal_L27"/>
    <property type="match status" value="1"/>
</dbReference>
<dbReference type="KEGG" id="eor:NARRFE1_00400"/>
<keyword evidence="3" id="KW-0687">Ribonucleoprotein</keyword>
<evidence type="ECO:0000256" key="3">
    <source>
        <dbReference type="ARBA" id="ARBA00023274"/>
    </source>
</evidence>
<proteinExistence type="inferred from homology"/>
<evidence type="ECO:0000256" key="1">
    <source>
        <dbReference type="ARBA" id="ARBA00010797"/>
    </source>
</evidence>
<dbReference type="InterPro" id="IPR001684">
    <property type="entry name" value="Ribosomal_bL27"/>
</dbReference>
<dbReference type="GO" id="GO:0006412">
    <property type="term" value="P:translation"/>
    <property type="evidence" value="ECO:0007669"/>
    <property type="project" value="InterPro"/>
</dbReference>
<organism evidence="6 7">
    <name type="scientific">endosymbiont of Rhynchophorus ferrugineus</name>
    <dbReference type="NCBI Taxonomy" id="1972133"/>
    <lineage>
        <taxon>Bacteria</taxon>
        <taxon>Pseudomonadati</taxon>
        <taxon>Pseudomonadota</taxon>
        <taxon>Gammaproteobacteria</taxon>
        <taxon>Candidatus Nardonella</taxon>
    </lineage>
</organism>
<keyword evidence="7" id="KW-1185">Reference proteome</keyword>
<dbReference type="NCBIfam" id="TIGR00062">
    <property type="entry name" value="L27"/>
    <property type="match status" value="1"/>
</dbReference>
<accession>A0A2Z5TP39</accession>
<dbReference type="InterPro" id="IPR018261">
    <property type="entry name" value="Ribosomal_bL27_CS"/>
</dbReference>
<dbReference type="PRINTS" id="PR00063">
    <property type="entry name" value="RIBOSOMALL27"/>
</dbReference>
<dbReference type="GO" id="GO:0003735">
    <property type="term" value="F:structural constituent of ribosome"/>
    <property type="evidence" value="ECO:0007669"/>
    <property type="project" value="InterPro"/>
</dbReference>
<dbReference type="RefSeq" id="WP_148708350.1">
    <property type="nucleotide sequence ID" value="NZ_AP018161.1"/>
</dbReference>
<gene>
    <name evidence="6" type="primary">rpmA</name>
    <name evidence="6" type="ORF">NARRFE1_00400</name>
</gene>
<dbReference type="OrthoDB" id="9803474at2"/>